<protein>
    <submittedName>
        <fullName evidence="1">Uncharacterized protein</fullName>
    </submittedName>
</protein>
<keyword evidence="2" id="KW-1185">Reference proteome</keyword>
<name>A0A250WV77_9CHLO</name>
<proteinExistence type="predicted"/>
<dbReference type="Proteomes" id="UP000232323">
    <property type="component" value="Unassembled WGS sequence"/>
</dbReference>
<gene>
    <name evidence="1" type="ORF">CEUSTIGMA_g2190.t1</name>
</gene>
<evidence type="ECO:0000313" key="2">
    <source>
        <dbReference type="Proteomes" id="UP000232323"/>
    </source>
</evidence>
<evidence type="ECO:0000313" key="1">
    <source>
        <dbReference type="EMBL" id="GAX74743.1"/>
    </source>
</evidence>
<organism evidence="1 2">
    <name type="scientific">Chlamydomonas eustigma</name>
    <dbReference type="NCBI Taxonomy" id="1157962"/>
    <lineage>
        <taxon>Eukaryota</taxon>
        <taxon>Viridiplantae</taxon>
        <taxon>Chlorophyta</taxon>
        <taxon>core chlorophytes</taxon>
        <taxon>Chlorophyceae</taxon>
        <taxon>CS clade</taxon>
        <taxon>Chlamydomonadales</taxon>
        <taxon>Chlamydomonadaceae</taxon>
        <taxon>Chlamydomonas</taxon>
    </lineage>
</organism>
<dbReference type="AlphaFoldDB" id="A0A250WV77"/>
<dbReference type="EMBL" id="BEGY01000009">
    <property type="protein sequence ID" value="GAX74743.1"/>
    <property type="molecule type" value="Genomic_DNA"/>
</dbReference>
<comment type="caution">
    <text evidence="1">The sequence shown here is derived from an EMBL/GenBank/DDBJ whole genome shotgun (WGS) entry which is preliminary data.</text>
</comment>
<reference evidence="1 2" key="1">
    <citation type="submission" date="2017-08" db="EMBL/GenBank/DDBJ databases">
        <title>Acidophilic green algal genome provides insights into adaptation to an acidic environment.</title>
        <authorList>
            <person name="Hirooka S."/>
            <person name="Hirose Y."/>
            <person name="Kanesaki Y."/>
            <person name="Higuchi S."/>
            <person name="Fujiwara T."/>
            <person name="Onuma R."/>
            <person name="Era A."/>
            <person name="Ohbayashi R."/>
            <person name="Uzuka A."/>
            <person name="Nozaki H."/>
            <person name="Yoshikawa H."/>
            <person name="Miyagishima S.Y."/>
        </authorList>
    </citation>
    <scope>NUCLEOTIDE SEQUENCE [LARGE SCALE GENOMIC DNA]</scope>
    <source>
        <strain evidence="1 2">NIES-2499</strain>
    </source>
</reference>
<accession>A0A250WV77</accession>
<sequence length="149" mass="16721">MQCIDSDSCLLFFLFRPQLPKVEPDLYIMALLLYLEKLGISHQIITRVQSLVVRGPSAFDWRNLHLPPDVKRAAATEVRSTSLSWNSFSAGPPEGGDDGMNEVDKGSRLRTLGRANTMVTMWRGAGEDRQLSGRRTCRQVWLQFLAGAL</sequence>